<comment type="caution">
    <text evidence="2">The sequence shown here is derived from an EMBL/GenBank/DDBJ whole genome shotgun (WGS) entry which is preliminary data.</text>
</comment>
<name>A0AAD9HEL3_9PEZI</name>
<organism evidence="2 3">
    <name type="scientific">Colletotrichum zoysiae</name>
    <dbReference type="NCBI Taxonomy" id="1216348"/>
    <lineage>
        <taxon>Eukaryota</taxon>
        <taxon>Fungi</taxon>
        <taxon>Dikarya</taxon>
        <taxon>Ascomycota</taxon>
        <taxon>Pezizomycotina</taxon>
        <taxon>Sordariomycetes</taxon>
        <taxon>Hypocreomycetidae</taxon>
        <taxon>Glomerellales</taxon>
        <taxon>Glomerellaceae</taxon>
        <taxon>Colletotrichum</taxon>
        <taxon>Colletotrichum graminicola species complex</taxon>
    </lineage>
</organism>
<sequence length="143" mass="16611">MRSCSSSLPSLTPRRKMTYTTSTCKPRLPWSRAWPQFGRRDRPMLTFPCGADMCHSMEHTLISSLIRGFPLSPFPPQPGWKRERDSTLTRQPSRRMRPSMHRLPCPAFVMVVLSGHCHVAFFLPYLWLMTVAPEWPRHNCAIQ</sequence>
<protein>
    <submittedName>
        <fullName evidence="2">Uncharacterized protein</fullName>
    </submittedName>
</protein>
<dbReference type="Proteomes" id="UP001232148">
    <property type="component" value="Unassembled WGS sequence"/>
</dbReference>
<evidence type="ECO:0000256" key="1">
    <source>
        <dbReference type="SAM" id="Phobius"/>
    </source>
</evidence>
<keyword evidence="1" id="KW-0472">Membrane</keyword>
<keyword evidence="1" id="KW-0812">Transmembrane</keyword>
<accession>A0AAD9HEL3</accession>
<keyword evidence="3" id="KW-1185">Reference proteome</keyword>
<keyword evidence="1" id="KW-1133">Transmembrane helix</keyword>
<gene>
    <name evidence="2" type="ORF">LX32DRAFT_463990</name>
</gene>
<dbReference type="EMBL" id="MU842906">
    <property type="protein sequence ID" value="KAK2026826.1"/>
    <property type="molecule type" value="Genomic_DNA"/>
</dbReference>
<feature type="transmembrane region" description="Helical" evidence="1">
    <location>
        <begin position="103"/>
        <end position="127"/>
    </location>
</feature>
<evidence type="ECO:0000313" key="3">
    <source>
        <dbReference type="Proteomes" id="UP001232148"/>
    </source>
</evidence>
<dbReference type="AlphaFoldDB" id="A0AAD9HEL3"/>
<evidence type="ECO:0000313" key="2">
    <source>
        <dbReference type="EMBL" id="KAK2026826.1"/>
    </source>
</evidence>
<reference evidence="2" key="1">
    <citation type="submission" date="2021-06" db="EMBL/GenBank/DDBJ databases">
        <title>Comparative genomics, transcriptomics and evolutionary studies reveal genomic signatures of adaptation to plant cell wall in hemibiotrophic fungi.</title>
        <authorList>
            <consortium name="DOE Joint Genome Institute"/>
            <person name="Baroncelli R."/>
            <person name="Diaz J.F."/>
            <person name="Benocci T."/>
            <person name="Peng M."/>
            <person name="Battaglia E."/>
            <person name="Haridas S."/>
            <person name="Andreopoulos W."/>
            <person name="Labutti K."/>
            <person name="Pangilinan J."/>
            <person name="Floch G.L."/>
            <person name="Makela M.R."/>
            <person name="Henrissat B."/>
            <person name="Grigoriev I.V."/>
            <person name="Crouch J.A."/>
            <person name="De Vries R.P."/>
            <person name="Sukno S.A."/>
            <person name="Thon M.R."/>
        </authorList>
    </citation>
    <scope>NUCLEOTIDE SEQUENCE</scope>
    <source>
        <strain evidence="2">MAFF235873</strain>
    </source>
</reference>
<proteinExistence type="predicted"/>